<reference evidence="1 2" key="2">
    <citation type="submission" date="2016-06" db="EMBL/GenBank/DDBJ databases">
        <title>Pedobacter psychrophilus sp. nov., isolated from Antarctic fragmentary rock.</title>
        <authorList>
            <person name="Svec P."/>
        </authorList>
    </citation>
    <scope>NUCLEOTIDE SEQUENCE [LARGE SCALE GENOMIC DNA]</scope>
    <source>
        <strain evidence="1 2">CCM 8644</strain>
    </source>
</reference>
<protein>
    <submittedName>
        <fullName evidence="1">Uncharacterized protein</fullName>
    </submittedName>
</protein>
<organism evidence="1 2">
    <name type="scientific">Pedobacter psychrophilus</name>
    <dbReference type="NCBI Taxonomy" id="1826909"/>
    <lineage>
        <taxon>Bacteria</taxon>
        <taxon>Pseudomonadati</taxon>
        <taxon>Bacteroidota</taxon>
        <taxon>Sphingobacteriia</taxon>
        <taxon>Sphingobacteriales</taxon>
        <taxon>Sphingobacteriaceae</taxon>
        <taxon>Pedobacter</taxon>
    </lineage>
</organism>
<gene>
    <name evidence="1" type="ORF">A5893_04060</name>
</gene>
<dbReference type="InterPro" id="IPR058060">
    <property type="entry name" value="HYC_CC_PP"/>
</dbReference>
<dbReference type="STRING" id="1826909.A5893_04060"/>
<dbReference type="AlphaFoldDB" id="A0A179DML7"/>
<proteinExistence type="predicted"/>
<dbReference type="InterPro" id="IPR058512">
    <property type="entry name" value="DUF8199"/>
</dbReference>
<accession>A0A179DML7</accession>
<reference evidence="1 2" key="1">
    <citation type="submission" date="2016-04" db="EMBL/GenBank/DDBJ databases">
        <authorList>
            <person name="Evans L.H."/>
            <person name="Alamgir A."/>
            <person name="Owens N."/>
            <person name="Weber N.D."/>
            <person name="Virtaneva K."/>
            <person name="Barbian K."/>
            <person name="Babar A."/>
            <person name="Rosenke K."/>
        </authorList>
    </citation>
    <scope>NUCLEOTIDE SEQUENCE [LARGE SCALE GENOMIC DNA]</scope>
    <source>
        <strain evidence="1 2">CCM 8644</strain>
    </source>
</reference>
<dbReference type="NCBIfam" id="NF047658">
    <property type="entry name" value="HYC_CC_PP"/>
    <property type="match status" value="1"/>
</dbReference>
<evidence type="ECO:0000313" key="1">
    <source>
        <dbReference type="EMBL" id="OAQ42295.1"/>
    </source>
</evidence>
<dbReference type="Pfam" id="PF26622">
    <property type="entry name" value="DUF8199"/>
    <property type="match status" value="1"/>
</dbReference>
<dbReference type="Proteomes" id="UP000078459">
    <property type="component" value="Unassembled WGS sequence"/>
</dbReference>
<sequence>MVFITSSGLTVNLHYCAGKLANVSLQNNHANCMMSQTSNKSASKDCDKSMGKKDLCCQNHKVITKTDNKTTVKKDNENNAFVKTFSFVSTYFTSLFSFSNDDANEKEDTEISIFPILKEGLYILLQNFRN</sequence>
<dbReference type="EMBL" id="LWHJ01000011">
    <property type="protein sequence ID" value="OAQ42295.1"/>
    <property type="molecule type" value="Genomic_DNA"/>
</dbReference>
<name>A0A179DML7_9SPHI</name>
<keyword evidence="2" id="KW-1185">Reference proteome</keyword>
<comment type="caution">
    <text evidence="1">The sequence shown here is derived from an EMBL/GenBank/DDBJ whole genome shotgun (WGS) entry which is preliminary data.</text>
</comment>
<evidence type="ECO:0000313" key="2">
    <source>
        <dbReference type="Proteomes" id="UP000078459"/>
    </source>
</evidence>